<proteinExistence type="predicted"/>
<feature type="coiled-coil region" evidence="1">
    <location>
        <begin position="202"/>
        <end position="316"/>
    </location>
</feature>
<protein>
    <submittedName>
        <fullName evidence="2">Myosin heavy chain</fullName>
    </submittedName>
</protein>
<gene>
    <name evidence="2" type="ORF">HHUSO_G27494</name>
</gene>
<accession>A0ABR0YJR2</accession>
<comment type="caution">
    <text evidence="2">The sequence shown here is derived from an EMBL/GenBank/DDBJ whole genome shotgun (WGS) entry which is preliminary data.</text>
</comment>
<evidence type="ECO:0000313" key="2">
    <source>
        <dbReference type="EMBL" id="KAK6472875.1"/>
    </source>
</evidence>
<feature type="coiled-coil region" evidence="1">
    <location>
        <begin position="96"/>
        <end position="166"/>
    </location>
</feature>
<organism evidence="2 3">
    <name type="scientific">Huso huso</name>
    <name type="common">Beluga</name>
    <name type="synonym">Acipenser huso</name>
    <dbReference type="NCBI Taxonomy" id="61971"/>
    <lineage>
        <taxon>Eukaryota</taxon>
        <taxon>Metazoa</taxon>
        <taxon>Chordata</taxon>
        <taxon>Craniata</taxon>
        <taxon>Vertebrata</taxon>
        <taxon>Euteleostomi</taxon>
        <taxon>Actinopterygii</taxon>
        <taxon>Chondrostei</taxon>
        <taxon>Acipenseriformes</taxon>
        <taxon>Acipenseridae</taxon>
        <taxon>Huso</taxon>
    </lineage>
</organism>
<evidence type="ECO:0000256" key="1">
    <source>
        <dbReference type="SAM" id="Coils"/>
    </source>
</evidence>
<keyword evidence="3" id="KW-1185">Reference proteome</keyword>
<dbReference type="Proteomes" id="UP001369086">
    <property type="component" value="Unassembled WGS sequence"/>
</dbReference>
<sequence>MSLKATSHGDLQIICSSAKSPVQDSRMLYKSFSLSSCNTNGQTTRLLTGKEGHDEKARELRVFSPLESGTISRRGKPIRMVRPVSALSPGASFIKISQLQGELVRKRKECEDFKQQNKHLSNEIHMERVMMRTERELTMRNLRHLNQDLLAQVKELKQKVHMSQQRATLCCRVAEEADSSRCEAERRQTQAETQAQQSREEKGLLVAENGKLKEEIQQLKSRLTNVQQVSAHAEKNYFESKIKLDRITVEKQVLLEENRDLEQEKNELRHKLKELTEESTKLKEKEVSSRCRALAAEELSEKSMKAQCEVEREKRLAEHERQEKAKESDTWRRKHDALADILRTQEDEKSKRQNKACQANIKSYFLCVTENDQRVRILKNEDGTPRSFVEGEPVYLSTQTEEPQRLMYRAATPSSSTRRNSSQVHFSELSPIEIPEIVLPRKSRKVVEYFWLPTDEE</sequence>
<name>A0ABR0YJR2_HUSHU</name>
<reference evidence="2 3" key="1">
    <citation type="submission" date="2021-05" db="EMBL/GenBank/DDBJ databases">
        <authorList>
            <person name="Zahm M."/>
            <person name="Klopp C."/>
            <person name="Cabau C."/>
            <person name="Kuhl H."/>
            <person name="Suciu R."/>
            <person name="Ciorpac M."/>
            <person name="Holostenco D."/>
            <person name="Gessner J."/>
            <person name="Wuertz S."/>
            <person name="Hohne C."/>
            <person name="Stock M."/>
            <person name="Gislard M."/>
            <person name="Lluch J."/>
            <person name="Milhes M."/>
            <person name="Lampietro C."/>
            <person name="Lopez Roques C."/>
            <person name="Donnadieu C."/>
            <person name="Du K."/>
            <person name="Schartl M."/>
            <person name="Guiguen Y."/>
        </authorList>
    </citation>
    <scope>NUCLEOTIDE SEQUENCE [LARGE SCALE GENOMIC DNA]</scope>
    <source>
        <strain evidence="2">Hh-F2</strain>
        <tissue evidence="2">Blood</tissue>
    </source>
</reference>
<keyword evidence="1" id="KW-0175">Coiled coil</keyword>
<dbReference type="EMBL" id="JAHFZB010000028">
    <property type="protein sequence ID" value="KAK6472875.1"/>
    <property type="molecule type" value="Genomic_DNA"/>
</dbReference>
<evidence type="ECO:0000313" key="3">
    <source>
        <dbReference type="Proteomes" id="UP001369086"/>
    </source>
</evidence>